<dbReference type="OrthoDB" id="227666at2"/>
<dbReference type="InterPro" id="IPR027417">
    <property type="entry name" value="P-loop_NTPase"/>
</dbReference>
<keyword evidence="3" id="KW-1185">Reference proteome</keyword>
<dbReference type="HOGENOM" id="CLU_417250_0_0_3"/>
<dbReference type="eggNOG" id="COG1485">
    <property type="taxonomic scope" value="Bacteria"/>
</dbReference>
<dbReference type="EMBL" id="DS989845">
    <property type="protein sequence ID" value="EDX76896.1"/>
    <property type="molecule type" value="Genomic_DNA"/>
</dbReference>
<dbReference type="Gene3D" id="3.40.50.300">
    <property type="entry name" value="P-loop containing nucleotide triphosphate hydrolases"/>
    <property type="match status" value="1"/>
</dbReference>
<sequence length="661" mass="75863">MATIDEIIKQEVNPFDPVTFKTGNFWREDQQVAATVDSIHQEAITQVTEVLRLVARDQRTRTILLDGDSGSGKSYLLGRLKQKLNPYAFFIYIDPWADNQHIWRHTLRQMVDSLMQKPEGQKSSQLILWLKGLSAFKDRSMMRRILGERGLFIRNFRSTYPSGIYQARDFFGVLYGLTNQDLYFLACDWLRGENLDRDDLNALGVNQPIDNEEAARGIIGNFGRISASTKPIVLCFDQAEMTPKFADGIPNLQSLFNLNRTFHNQYLKNILVIISIVTNQWKVSKERLEQSDLAGIEKQVRLKSINLEQAEALWITRLYSLHDQATPKPDSPLYPLQKQALEQKFPGGRANLRNVLGLGGELFIEHKLGHKPPIEDAVATFKLIWLKEFHKTQQKVERIRQFSSVDLTQMLQQAMNALQINTDPHLLNHAKYSSYSFSYQHPDKTERLGIFWNEEPNMTSFNAAMNACEKDLEKNCCDTLILVRAEKLGQAKNKGYKLFKKLFNGSPHRHLTPHLDSIHYLRTYQLLVNSAGAGELVIHQQTLDLPTLEKLIRDSHVLQNCPLLQDIGIVSKPIIKPEPDLIKIKDFLLNLVKTQFMIGRQKLVDLTMQDFSHIDESQINQQIQTLCQENQITLIPPDAKPQDQSVCWKPQTKNNTSPQPK</sequence>
<reference evidence="2 3" key="1">
    <citation type="submission" date="2008-07" db="EMBL/GenBank/DDBJ databases">
        <authorList>
            <person name="Tandeau de Marsac N."/>
            <person name="Ferriera S."/>
            <person name="Johnson J."/>
            <person name="Kravitz S."/>
            <person name="Beeson K."/>
            <person name="Sutton G."/>
            <person name="Rogers Y.-H."/>
            <person name="Friedman R."/>
            <person name="Frazier M."/>
            <person name="Venter J.C."/>
        </authorList>
    </citation>
    <scope>NUCLEOTIDE SEQUENCE [LARGE SCALE GENOMIC DNA]</scope>
    <source>
        <strain evidence="2 3">PCC 7420</strain>
    </source>
</reference>
<accession>B4VM22</accession>
<dbReference type="AlphaFoldDB" id="B4VM22"/>
<feature type="compositionally biased region" description="Polar residues" evidence="1">
    <location>
        <begin position="651"/>
        <end position="661"/>
    </location>
</feature>
<evidence type="ECO:0000313" key="3">
    <source>
        <dbReference type="Proteomes" id="UP000003835"/>
    </source>
</evidence>
<dbReference type="SUPFAM" id="SSF52540">
    <property type="entry name" value="P-loop containing nucleoside triphosphate hydrolases"/>
    <property type="match status" value="1"/>
</dbReference>
<dbReference type="RefSeq" id="WP_006099853.1">
    <property type="nucleotide sequence ID" value="NZ_DS989845.1"/>
</dbReference>
<name>B4VM22_9CYAN</name>
<evidence type="ECO:0000313" key="2">
    <source>
        <dbReference type="EMBL" id="EDX76896.1"/>
    </source>
</evidence>
<dbReference type="PROSITE" id="PS00675">
    <property type="entry name" value="SIGMA54_INTERACT_1"/>
    <property type="match status" value="1"/>
</dbReference>
<evidence type="ECO:0000256" key="1">
    <source>
        <dbReference type="SAM" id="MobiDB-lite"/>
    </source>
</evidence>
<protein>
    <submittedName>
        <fullName evidence="2">Uncharacterized protein</fullName>
    </submittedName>
</protein>
<dbReference type="InterPro" id="IPR025662">
    <property type="entry name" value="Sigma_54_int_dom_ATP-bd_1"/>
</dbReference>
<proteinExistence type="predicted"/>
<dbReference type="STRING" id="118168.MC7420_1899"/>
<feature type="region of interest" description="Disordered" evidence="1">
    <location>
        <begin position="638"/>
        <end position="661"/>
    </location>
</feature>
<organism evidence="2 3">
    <name type="scientific">Coleofasciculus chthonoplastes PCC 7420</name>
    <dbReference type="NCBI Taxonomy" id="118168"/>
    <lineage>
        <taxon>Bacteria</taxon>
        <taxon>Bacillati</taxon>
        <taxon>Cyanobacteriota</taxon>
        <taxon>Cyanophyceae</taxon>
        <taxon>Coleofasciculales</taxon>
        <taxon>Coleofasciculaceae</taxon>
        <taxon>Coleofasciculus</taxon>
    </lineage>
</organism>
<dbReference type="Proteomes" id="UP000003835">
    <property type="component" value="Unassembled WGS sequence"/>
</dbReference>
<gene>
    <name evidence="2" type="ORF">MC7420_1899</name>
</gene>